<dbReference type="EMBL" id="MORL01000015">
    <property type="protein sequence ID" value="OIN57138.1"/>
    <property type="molecule type" value="Genomic_DNA"/>
</dbReference>
<evidence type="ECO:0000313" key="1">
    <source>
        <dbReference type="EMBL" id="OIN57138.1"/>
    </source>
</evidence>
<keyword evidence="2" id="KW-1185">Reference proteome</keyword>
<comment type="caution">
    <text evidence="1">The sequence shown here is derived from an EMBL/GenBank/DDBJ whole genome shotgun (WGS) entry which is preliminary data.</text>
</comment>
<name>A0A1S2VGX4_9BACT</name>
<sequence length="315" mass="36355">MHLFNLLSDALRMNIIHDNAYKTRMNGFASESFFSRYLSDRQITSYQGGYLVPVRKKSSALDNFVYFTCISNTEEPADYQPIYQALLPLRPVCQFLIVYENERFADDAVVDVAGRHFPLPVWQVYRFRDGAFVAEPTGIDALLNLFTDTNQPAVYHPVSEQLVEVARHHLAFLSAAELFARYVDRFIFDVLIGRQKTKGVPTDIDVIVRQPGTEQLVLIEVKEKDLAKTISGFGLDEHRMRAMKQISDRTGLRYSLVVRHIRNQHDRAFIGWKRIEINAFLQHRSRTPIEGGKGMRSMYSYNPTYICPVGYFKEI</sequence>
<dbReference type="OrthoDB" id="6717924at2"/>
<dbReference type="RefSeq" id="WP_071505273.1">
    <property type="nucleotide sequence ID" value="NZ_MORL01000015.1"/>
</dbReference>
<evidence type="ECO:0000313" key="2">
    <source>
        <dbReference type="Proteomes" id="UP000181790"/>
    </source>
</evidence>
<proteinExistence type="predicted"/>
<gene>
    <name evidence="1" type="ORF">BLX24_21545</name>
</gene>
<organism evidence="1 2">
    <name type="scientific">Arsenicibacter rosenii</name>
    <dbReference type="NCBI Taxonomy" id="1750698"/>
    <lineage>
        <taxon>Bacteria</taxon>
        <taxon>Pseudomonadati</taxon>
        <taxon>Bacteroidota</taxon>
        <taxon>Cytophagia</taxon>
        <taxon>Cytophagales</taxon>
        <taxon>Spirosomataceae</taxon>
        <taxon>Arsenicibacter</taxon>
    </lineage>
</organism>
<dbReference type="Proteomes" id="UP000181790">
    <property type="component" value="Unassembled WGS sequence"/>
</dbReference>
<reference evidence="1 2" key="1">
    <citation type="submission" date="2016-10" db="EMBL/GenBank/DDBJ databases">
        <title>Arsenicibacter rosenii gen. nov., sp. nov., an efficient arsenic-methylating bacterium isolated from an arsenic-contaminated paddy soil.</title>
        <authorList>
            <person name="Huang K."/>
        </authorList>
    </citation>
    <scope>NUCLEOTIDE SEQUENCE [LARGE SCALE GENOMIC DNA]</scope>
    <source>
        <strain evidence="1 2">SM-1</strain>
    </source>
</reference>
<accession>A0A1S2VGX4</accession>
<dbReference type="AlphaFoldDB" id="A0A1S2VGX4"/>
<protein>
    <submittedName>
        <fullName evidence="1">Uncharacterized protein</fullName>
    </submittedName>
</protein>